<evidence type="ECO:0000256" key="1">
    <source>
        <dbReference type="ARBA" id="ARBA00023157"/>
    </source>
</evidence>
<sequence length="349" mass="37506">MAPYFVLAALVCVAVAAPQLEDATCDSGSIRSSSGECQKVSRLHHGLGASYPSVDLLEGQQVEVAVQLTSQDWIHFQLCGSESCNLVVVWGLNPSGELYYVNFTSCNTDGDWNTGVRGPDVKPEGAAYFTPGQYSFVAEHRSSQLVVWLNGYPQGAGLVSANPQLNQLRLRAERGTPMNVTFEDSTCASDSSNFRCGDGSCVSIWFKCDGFRDCADGSDESDDICDTPVATVSVGEVVTVRVQHEEKHGHVDVSLCDNASCSTLALYGSTPEGALWFFSWTGCNALGANCTAGVEEYPIGRKYFPSGELVLAVQRRASELAVWLDGSPDSVANVTVGAANRRLRVRPIY</sequence>
<evidence type="ECO:0000313" key="6">
    <source>
        <dbReference type="RefSeq" id="XP_034233303.1"/>
    </source>
</evidence>
<accession>A0A6P8Y1D5</accession>
<proteinExistence type="predicted"/>
<comment type="caution">
    <text evidence="2">Lacks conserved residue(s) required for the propagation of feature annotation.</text>
</comment>
<evidence type="ECO:0000313" key="5">
    <source>
        <dbReference type="RefSeq" id="XP_034233302.1"/>
    </source>
</evidence>
<evidence type="ECO:0000256" key="3">
    <source>
        <dbReference type="SAM" id="SignalP"/>
    </source>
</evidence>
<name>A0A6P8Y1D5_THRPL</name>
<dbReference type="AlphaFoldDB" id="A0A6P8Y1D5"/>
<dbReference type="RefSeq" id="XP_034233303.1">
    <property type="nucleotide sequence ID" value="XM_034377412.1"/>
</dbReference>
<dbReference type="Pfam" id="PF00057">
    <property type="entry name" value="Ldl_recept_a"/>
    <property type="match status" value="1"/>
</dbReference>
<organism evidence="6">
    <name type="scientific">Thrips palmi</name>
    <name type="common">Melon thrips</name>
    <dbReference type="NCBI Taxonomy" id="161013"/>
    <lineage>
        <taxon>Eukaryota</taxon>
        <taxon>Metazoa</taxon>
        <taxon>Ecdysozoa</taxon>
        <taxon>Arthropoda</taxon>
        <taxon>Hexapoda</taxon>
        <taxon>Insecta</taxon>
        <taxon>Pterygota</taxon>
        <taxon>Neoptera</taxon>
        <taxon>Paraneoptera</taxon>
        <taxon>Thysanoptera</taxon>
        <taxon>Terebrantia</taxon>
        <taxon>Thripoidea</taxon>
        <taxon>Thripidae</taxon>
        <taxon>Thrips</taxon>
    </lineage>
</organism>
<dbReference type="OrthoDB" id="19606at2759"/>
<feature type="signal peptide" evidence="3">
    <location>
        <begin position="1"/>
        <end position="16"/>
    </location>
</feature>
<dbReference type="Proteomes" id="UP000515158">
    <property type="component" value="Unplaced"/>
</dbReference>
<gene>
    <name evidence="5 6" type="primary">LOC117640649</name>
</gene>
<protein>
    <submittedName>
        <fullName evidence="5">Uncharacterized protein LOC117640649 isoform X1</fullName>
    </submittedName>
    <submittedName>
        <fullName evidence="6">Uncharacterized protein LOC117640649 isoform X2</fullName>
    </submittedName>
</protein>
<dbReference type="SUPFAM" id="SSF57424">
    <property type="entry name" value="LDL receptor-like module"/>
    <property type="match status" value="1"/>
</dbReference>
<dbReference type="InterPro" id="IPR002172">
    <property type="entry name" value="LDrepeatLR_classA_rpt"/>
</dbReference>
<dbReference type="KEGG" id="tpal:117640649"/>
<dbReference type="InterPro" id="IPR036055">
    <property type="entry name" value="LDL_receptor-like_sf"/>
</dbReference>
<dbReference type="SMART" id="SM00192">
    <property type="entry name" value="LDLa"/>
    <property type="match status" value="1"/>
</dbReference>
<dbReference type="PROSITE" id="PS01209">
    <property type="entry name" value="LDLRA_1"/>
    <property type="match status" value="1"/>
</dbReference>
<keyword evidence="3" id="KW-0732">Signal</keyword>
<feature type="chain" id="PRO_5044654770" evidence="3">
    <location>
        <begin position="17"/>
        <end position="349"/>
    </location>
</feature>
<feature type="disulfide bond" evidence="2">
    <location>
        <begin position="196"/>
        <end position="214"/>
    </location>
</feature>
<dbReference type="PROSITE" id="PS50068">
    <property type="entry name" value="LDLRA_2"/>
    <property type="match status" value="1"/>
</dbReference>
<dbReference type="InterPro" id="IPR023415">
    <property type="entry name" value="LDLR_class-A_CS"/>
</dbReference>
<reference evidence="5 6" key="1">
    <citation type="submission" date="2025-04" db="UniProtKB">
        <authorList>
            <consortium name="RefSeq"/>
        </authorList>
    </citation>
    <scope>IDENTIFICATION</scope>
    <source>
        <tissue evidence="5 6">Total insect</tissue>
    </source>
</reference>
<dbReference type="GeneID" id="117640649"/>
<keyword evidence="4" id="KW-1185">Reference proteome</keyword>
<evidence type="ECO:0000256" key="2">
    <source>
        <dbReference type="PROSITE-ProRule" id="PRU00124"/>
    </source>
</evidence>
<keyword evidence="1 2" id="KW-1015">Disulfide bond</keyword>
<dbReference type="RefSeq" id="XP_034233302.1">
    <property type="nucleotide sequence ID" value="XM_034377411.1"/>
</dbReference>
<dbReference type="CDD" id="cd00112">
    <property type="entry name" value="LDLa"/>
    <property type="match status" value="1"/>
</dbReference>
<evidence type="ECO:0000313" key="4">
    <source>
        <dbReference type="Proteomes" id="UP000515158"/>
    </source>
</evidence>
<dbReference type="Gene3D" id="2.40.128.620">
    <property type="match status" value="1"/>
</dbReference>